<organism evidence="1 2">
    <name type="scientific">Tetranychus urticae</name>
    <name type="common">Two-spotted spider mite</name>
    <dbReference type="NCBI Taxonomy" id="32264"/>
    <lineage>
        <taxon>Eukaryota</taxon>
        <taxon>Metazoa</taxon>
        <taxon>Ecdysozoa</taxon>
        <taxon>Arthropoda</taxon>
        <taxon>Chelicerata</taxon>
        <taxon>Arachnida</taxon>
        <taxon>Acari</taxon>
        <taxon>Acariformes</taxon>
        <taxon>Trombidiformes</taxon>
        <taxon>Prostigmata</taxon>
        <taxon>Eleutherengona</taxon>
        <taxon>Raphignathae</taxon>
        <taxon>Tetranychoidea</taxon>
        <taxon>Tetranychidae</taxon>
        <taxon>Tetranychus</taxon>
    </lineage>
</organism>
<dbReference type="HOGENOM" id="CLU_3415449_0_0_1"/>
<accession>T1KRV0</accession>
<protein>
    <submittedName>
        <fullName evidence="1">Uncharacterized protein</fullName>
    </submittedName>
</protein>
<dbReference type="Proteomes" id="UP000015104">
    <property type="component" value="Unassembled WGS sequence"/>
</dbReference>
<evidence type="ECO:0000313" key="1">
    <source>
        <dbReference type="EnsemblMetazoa" id="tetur19g00800.1"/>
    </source>
</evidence>
<dbReference type="AlphaFoldDB" id="T1KRV0"/>
<dbReference type="EnsemblMetazoa" id="tetur19g00800.1">
    <property type="protein sequence ID" value="tetur19g00800.1"/>
    <property type="gene ID" value="tetur19g00800"/>
</dbReference>
<evidence type="ECO:0000313" key="2">
    <source>
        <dbReference type="Proteomes" id="UP000015104"/>
    </source>
</evidence>
<dbReference type="EMBL" id="CAEY01000418">
    <property type="status" value="NOT_ANNOTATED_CDS"/>
    <property type="molecule type" value="Genomic_DNA"/>
</dbReference>
<keyword evidence="2" id="KW-1185">Reference proteome</keyword>
<reference evidence="1" key="2">
    <citation type="submission" date="2015-06" db="UniProtKB">
        <authorList>
            <consortium name="EnsemblMetazoa"/>
        </authorList>
    </citation>
    <scope>IDENTIFICATION</scope>
</reference>
<sequence>MNAEAWLRNQVQIWINQSTLIKQSGKL</sequence>
<name>T1KRV0_TETUR</name>
<reference evidence="2" key="1">
    <citation type="submission" date="2011-08" db="EMBL/GenBank/DDBJ databases">
        <authorList>
            <person name="Rombauts S."/>
        </authorList>
    </citation>
    <scope>NUCLEOTIDE SEQUENCE</scope>
    <source>
        <strain evidence="2">London</strain>
    </source>
</reference>
<proteinExistence type="predicted"/>